<gene>
    <name evidence="1" type="ORF">D917_06001</name>
</gene>
<accession>A0A1Y3EZ80</accession>
<dbReference type="AlphaFoldDB" id="A0A1Y3EZ80"/>
<dbReference type="Proteomes" id="UP000243006">
    <property type="component" value="Unassembled WGS sequence"/>
</dbReference>
<evidence type="ECO:0000313" key="2">
    <source>
        <dbReference type="Proteomes" id="UP000243006"/>
    </source>
</evidence>
<organism evidence="1 2">
    <name type="scientific">Trichinella nativa</name>
    <dbReference type="NCBI Taxonomy" id="6335"/>
    <lineage>
        <taxon>Eukaryota</taxon>
        <taxon>Metazoa</taxon>
        <taxon>Ecdysozoa</taxon>
        <taxon>Nematoda</taxon>
        <taxon>Enoplea</taxon>
        <taxon>Dorylaimia</taxon>
        <taxon>Trichinellida</taxon>
        <taxon>Trichinellidae</taxon>
        <taxon>Trichinella</taxon>
    </lineage>
</organism>
<reference evidence="1 2" key="1">
    <citation type="submission" date="2015-04" db="EMBL/GenBank/DDBJ databases">
        <title>Draft genome of the roundworm Trichinella nativa.</title>
        <authorList>
            <person name="Mitreva M."/>
        </authorList>
    </citation>
    <scope>NUCLEOTIDE SEQUENCE [LARGE SCALE GENOMIC DNA]</scope>
    <source>
        <strain evidence="1 2">ISS45</strain>
    </source>
</reference>
<comment type="caution">
    <text evidence="1">The sequence shown here is derived from an EMBL/GenBank/DDBJ whole genome shotgun (WGS) entry which is preliminary data.</text>
</comment>
<dbReference type="EMBL" id="LVZM01002339">
    <property type="protein sequence ID" value="OUC48729.1"/>
    <property type="molecule type" value="Genomic_DNA"/>
</dbReference>
<protein>
    <submittedName>
        <fullName evidence="1">Uncharacterized protein</fullName>
    </submittedName>
</protein>
<name>A0A1Y3EZ80_9BILA</name>
<evidence type="ECO:0000313" key="1">
    <source>
        <dbReference type="EMBL" id="OUC48729.1"/>
    </source>
</evidence>
<sequence>MQPTADKQHLHCEICLTKEPRKIADLESDEEILKWKRRHYGKLSKNVVSYVSVEEHAIHN</sequence>
<proteinExistence type="predicted"/>